<feature type="chain" id="PRO_5042271367" evidence="5">
    <location>
        <begin position="28"/>
        <end position="151"/>
    </location>
</feature>
<comment type="similarity">
    <text evidence="2">Belongs to the nematode transthyretin-like family.</text>
</comment>
<organism evidence="6 7">
    <name type="scientific">Caenorhabditis briggsae</name>
    <dbReference type="NCBI Taxonomy" id="6238"/>
    <lineage>
        <taxon>Eukaryota</taxon>
        <taxon>Metazoa</taxon>
        <taxon>Ecdysozoa</taxon>
        <taxon>Nematoda</taxon>
        <taxon>Chromadorea</taxon>
        <taxon>Rhabditida</taxon>
        <taxon>Rhabditina</taxon>
        <taxon>Rhabditomorpha</taxon>
        <taxon>Rhabditoidea</taxon>
        <taxon>Rhabditidae</taxon>
        <taxon>Peloderinae</taxon>
        <taxon>Caenorhabditis</taxon>
    </lineage>
</organism>
<keyword evidence="3" id="KW-0964">Secreted</keyword>
<dbReference type="Proteomes" id="UP000827892">
    <property type="component" value="Chromosome III"/>
</dbReference>
<dbReference type="InterPro" id="IPR038479">
    <property type="entry name" value="Transthyretin-like_sf"/>
</dbReference>
<dbReference type="GO" id="GO:0005576">
    <property type="term" value="C:extracellular region"/>
    <property type="evidence" value="ECO:0007669"/>
    <property type="project" value="UniProtKB-SubCell"/>
</dbReference>
<reference evidence="6 7" key="1">
    <citation type="submission" date="2022-05" db="EMBL/GenBank/DDBJ databases">
        <title>Chromosome-level reference genomes for two strains of Caenorhabditis briggsae: an improved platform for comparative genomics.</title>
        <authorList>
            <person name="Stevens L."/>
            <person name="Andersen E.C."/>
        </authorList>
    </citation>
    <scope>NUCLEOTIDE SEQUENCE [LARGE SCALE GENOMIC DNA]</scope>
    <source>
        <strain evidence="6">QX1410_ONT</strain>
        <tissue evidence="6">Whole-organism</tissue>
    </source>
</reference>
<gene>
    <name evidence="6" type="ORF">L3Y34_002381</name>
</gene>
<accession>A0AAE9DG10</accession>
<evidence type="ECO:0000256" key="1">
    <source>
        <dbReference type="ARBA" id="ARBA00004613"/>
    </source>
</evidence>
<dbReference type="EMBL" id="CP090893">
    <property type="protein sequence ID" value="ULU02745.1"/>
    <property type="molecule type" value="Genomic_DNA"/>
</dbReference>
<comment type="subcellular location">
    <subcellularLocation>
        <location evidence="1">Secreted</location>
    </subcellularLocation>
</comment>
<protein>
    <submittedName>
        <fullName evidence="6">Uncharacterized protein</fullName>
    </submittedName>
</protein>
<evidence type="ECO:0000256" key="3">
    <source>
        <dbReference type="ARBA" id="ARBA00022525"/>
    </source>
</evidence>
<proteinExistence type="inferred from homology"/>
<dbReference type="PANTHER" id="PTHR21700:SF111">
    <property type="entry name" value="TRANSTHYRETIN-LIKE FAMILY PROTEIN"/>
    <property type="match status" value="1"/>
</dbReference>
<feature type="signal peptide" evidence="5">
    <location>
        <begin position="1"/>
        <end position="27"/>
    </location>
</feature>
<evidence type="ECO:0000256" key="2">
    <source>
        <dbReference type="ARBA" id="ARBA00010112"/>
    </source>
</evidence>
<name>A0AAE9DG10_CAEBR</name>
<evidence type="ECO:0000256" key="4">
    <source>
        <dbReference type="ARBA" id="ARBA00022729"/>
    </source>
</evidence>
<dbReference type="Gene3D" id="2.60.40.3330">
    <property type="match status" value="1"/>
</dbReference>
<dbReference type="GO" id="GO:0009986">
    <property type="term" value="C:cell surface"/>
    <property type="evidence" value="ECO:0007669"/>
    <property type="project" value="InterPro"/>
</dbReference>
<evidence type="ECO:0000313" key="7">
    <source>
        <dbReference type="Proteomes" id="UP000827892"/>
    </source>
</evidence>
<evidence type="ECO:0000256" key="5">
    <source>
        <dbReference type="SAM" id="SignalP"/>
    </source>
</evidence>
<dbReference type="Pfam" id="PF01060">
    <property type="entry name" value="TTR-52"/>
    <property type="match status" value="1"/>
</dbReference>
<dbReference type="AlphaFoldDB" id="A0AAE9DG10"/>
<keyword evidence="4 5" id="KW-0732">Signal</keyword>
<dbReference type="InterPro" id="IPR001534">
    <property type="entry name" value="Transthyretin-like"/>
</dbReference>
<evidence type="ECO:0000313" key="6">
    <source>
        <dbReference type="EMBL" id="ULU02745.1"/>
    </source>
</evidence>
<sequence>MFTIISSMFSMMKCLLVLLATISCTFAGVGFKQSVAVKGRLICNDGPAKDVRVKMYDKDVLMDTKLDDKTTDGNGEFYLTGGDSEISSIDPRVNIYHDCDDGWTPCQRRLTVGVPDKYITNGDKPTKVFDLGTIQLAGKWVGETRDCIHRH</sequence>
<dbReference type="PANTHER" id="PTHR21700">
    <property type="entry name" value="TRANSTHYRETIN-LIKE FAMILY PROTEIN-RELATED"/>
    <property type="match status" value="1"/>
</dbReference>